<comment type="caution">
    <text evidence="6">The sequence shown here is derived from an EMBL/GenBank/DDBJ whole genome shotgun (WGS) entry which is preliminary data.</text>
</comment>
<comment type="similarity">
    <text evidence="2 5">Belongs to the RxLR effector family.</text>
</comment>
<dbReference type="EMBL" id="NBNE01019530">
    <property type="protein sequence ID" value="OWY91769.1"/>
    <property type="molecule type" value="Genomic_DNA"/>
</dbReference>
<dbReference type="InterPro" id="IPR031825">
    <property type="entry name" value="RXLR"/>
</dbReference>
<name>A0A225UI36_9STRA</name>
<comment type="domain">
    <text evidence="5">The RxLR-dEER motif acts to carry the protein into the host cell cytoplasm through binding to cell surface phosphatidylinositol-3-phosphate.</text>
</comment>
<evidence type="ECO:0000313" key="6">
    <source>
        <dbReference type="EMBL" id="OWY91769.1"/>
    </source>
</evidence>
<dbReference type="OrthoDB" id="127322at2759"/>
<evidence type="ECO:0000256" key="3">
    <source>
        <dbReference type="ARBA" id="ARBA00022525"/>
    </source>
</evidence>
<comment type="subcellular location">
    <subcellularLocation>
        <location evidence="1 5">Secreted</location>
    </subcellularLocation>
</comment>
<feature type="chain" id="PRO_5045006683" description="RxLR effector protein" evidence="5">
    <location>
        <begin position="21"/>
        <end position="120"/>
    </location>
</feature>
<dbReference type="Proteomes" id="UP000198211">
    <property type="component" value="Unassembled WGS sequence"/>
</dbReference>
<evidence type="ECO:0000256" key="5">
    <source>
        <dbReference type="RuleBase" id="RU367124"/>
    </source>
</evidence>
<dbReference type="Pfam" id="PF16810">
    <property type="entry name" value="RXLR"/>
    <property type="match status" value="1"/>
</dbReference>
<evidence type="ECO:0000256" key="4">
    <source>
        <dbReference type="ARBA" id="ARBA00022729"/>
    </source>
</evidence>
<keyword evidence="7" id="KW-1185">Reference proteome</keyword>
<keyword evidence="4 5" id="KW-0732">Signal</keyword>
<reference evidence="7" key="1">
    <citation type="submission" date="2017-03" db="EMBL/GenBank/DDBJ databases">
        <title>Phytopthora megakarya and P. palmivora, two closely related causual agents of cacao black pod achieved similar genome size and gene model numbers by different mechanisms.</title>
        <authorList>
            <person name="Ali S."/>
            <person name="Shao J."/>
            <person name="Larry D.J."/>
            <person name="Kronmiller B."/>
            <person name="Shen D."/>
            <person name="Strem M.D."/>
            <person name="Melnick R.L."/>
            <person name="Guiltinan M.J."/>
            <person name="Tyler B.M."/>
            <person name="Meinhardt L.W."/>
            <person name="Bailey B.A."/>
        </authorList>
    </citation>
    <scope>NUCLEOTIDE SEQUENCE [LARGE SCALE GENOMIC DNA]</scope>
    <source>
        <strain evidence="7">zdho120</strain>
    </source>
</reference>
<accession>A0A225UI36</accession>
<keyword evidence="3 5" id="KW-0964">Secreted</keyword>
<evidence type="ECO:0000313" key="7">
    <source>
        <dbReference type="Proteomes" id="UP000198211"/>
    </source>
</evidence>
<feature type="non-terminal residue" evidence="6">
    <location>
        <position position="120"/>
    </location>
</feature>
<dbReference type="AlphaFoldDB" id="A0A225UI36"/>
<proteinExistence type="inferred from homology"/>
<sequence>MLLHYLFCLAFLASVVVIDADSSLTAPKSTFRSAPQHVYSKEGTLQATNDITFPRLLRANKASDLEHTEDRTGGISVSFIESLKSAFMSSKITTEKLEKWTEKGKSADTAFKRFHLDKPG</sequence>
<protein>
    <recommendedName>
        <fullName evidence="5">RxLR effector protein</fullName>
    </recommendedName>
</protein>
<organism evidence="6 7">
    <name type="scientific">Phytophthora megakarya</name>
    <dbReference type="NCBI Taxonomy" id="4795"/>
    <lineage>
        <taxon>Eukaryota</taxon>
        <taxon>Sar</taxon>
        <taxon>Stramenopiles</taxon>
        <taxon>Oomycota</taxon>
        <taxon>Peronosporomycetes</taxon>
        <taxon>Peronosporales</taxon>
        <taxon>Peronosporaceae</taxon>
        <taxon>Phytophthora</taxon>
    </lineage>
</organism>
<evidence type="ECO:0000256" key="2">
    <source>
        <dbReference type="ARBA" id="ARBA00010400"/>
    </source>
</evidence>
<feature type="signal peptide" evidence="5">
    <location>
        <begin position="1"/>
        <end position="20"/>
    </location>
</feature>
<evidence type="ECO:0000256" key="1">
    <source>
        <dbReference type="ARBA" id="ARBA00004613"/>
    </source>
</evidence>
<gene>
    <name evidence="6" type="ORF">PHMEG_00039514</name>
</gene>
<comment type="function">
    <text evidence="5">Effector that suppresses plant defense responses during pathogen infection.</text>
</comment>